<dbReference type="OMA" id="RTCAKPL"/>
<proteinExistence type="predicted"/>
<dbReference type="AlphaFoldDB" id="A0A8C6W9F5"/>
<keyword evidence="2" id="KW-1185">Reference proteome</keyword>
<reference evidence="1" key="2">
    <citation type="submission" date="2025-09" db="UniProtKB">
        <authorList>
            <consortium name="Ensembl"/>
        </authorList>
    </citation>
    <scope>IDENTIFICATION</scope>
</reference>
<dbReference type="Pfam" id="PF15744">
    <property type="entry name" value="UPF0492"/>
    <property type="match status" value="1"/>
</dbReference>
<evidence type="ECO:0000313" key="1">
    <source>
        <dbReference type="Ensembl" id="ENSNGAP00000017654.1"/>
    </source>
</evidence>
<dbReference type="InterPro" id="IPR031479">
    <property type="entry name" value="SLX4IP"/>
</dbReference>
<dbReference type="Proteomes" id="UP000694381">
    <property type="component" value="Unassembled WGS sequence"/>
</dbReference>
<reference evidence="1" key="1">
    <citation type="submission" date="2025-08" db="UniProtKB">
        <authorList>
            <consortium name="Ensembl"/>
        </authorList>
    </citation>
    <scope>IDENTIFICATION</scope>
</reference>
<dbReference type="GeneTree" id="ENSGT00960000192762"/>
<dbReference type="PANTHER" id="PTHR28557">
    <property type="entry name" value="PROTEIN SLX4IP"/>
    <property type="match status" value="1"/>
</dbReference>
<organism evidence="1 2">
    <name type="scientific">Nannospalax galili</name>
    <name type="common">Northern Israeli blind subterranean mole rat</name>
    <name type="synonym">Spalax galili</name>
    <dbReference type="NCBI Taxonomy" id="1026970"/>
    <lineage>
        <taxon>Eukaryota</taxon>
        <taxon>Metazoa</taxon>
        <taxon>Chordata</taxon>
        <taxon>Craniata</taxon>
        <taxon>Vertebrata</taxon>
        <taxon>Euteleostomi</taxon>
        <taxon>Mammalia</taxon>
        <taxon>Eutheria</taxon>
        <taxon>Euarchontoglires</taxon>
        <taxon>Glires</taxon>
        <taxon>Rodentia</taxon>
        <taxon>Myomorpha</taxon>
        <taxon>Muroidea</taxon>
        <taxon>Spalacidae</taxon>
        <taxon>Spalacinae</taxon>
        <taxon>Nannospalax</taxon>
    </lineage>
</organism>
<evidence type="ECO:0008006" key="3">
    <source>
        <dbReference type="Google" id="ProtNLM"/>
    </source>
</evidence>
<evidence type="ECO:0000313" key="2">
    <source>
        <dbReference type="Proteomes" id="UP000694381"/>
    </source>
</evidence>
<dbReference type="Ensembl" id="ENSNGAT00000023287.1">
    <property type="protein sequence ID" value="ENSNGAP00000017654.1"/>
    <property type="gene ID" value="ENSNGAG00000018015.1"/>
</dbReference>
<sequence>MPRTCAKPLGQAEVKPLLLTLVLNCGNFAVLVDLHILSQGSNKDTSWFSEQKKE</sequence>
<protein>
    <recommendedName>
        <fullName evidence="3">Protein SLX4IP</fullName>
    </recommendedName>
</protein>
<dbReference type="PANTHER" id="PTHR28557:SF1">
    <property type="entry name" value="PROTEIN SLX4IP"/>
    <property type="match status" value="1"/>
</dbReference>
<name>A0A8C6W9F5_NANGA</name>
<accession>A0A8C6W9F5</accession>